<reference evidence="3 4" key="1">
    <citation type="submission" date="2019-02" db="EMBL/GenBank/DDBJ databases">
        <title>Deep-cultivation of Planctomycetes and their phenomic and genomic characterization uncovers novel biology.</title>
        <authorList>
            <person name="Wiegand S."/>
            <person name="Jogler M."/>
            <person name="Boedeker C."/>
            <person name="Pinto D."/>
            <person name="Vollmers J."/>
            <person name="Rivas-Marin E."/>
            <person name="Kohn T."/>
            <person name="Peeters S.H."/>
            <person name="Heuer A."/>
            <person name="Rast P."/>
            <person name="Oberbeckmann S."/>
            <person name="Bunk B."/>
            <person name="Jeske O."/>
            <person name="Meyerdierks A."/>
            <person name="Storesund J.E."/>
            <person name="Kallscheuer N."/>
            <person name="Luecker S."/>
            <person name="Lage O.M."/>
            <person name="Pohl T."/>
            <person name="Merkel B.J."/>
            <person name="Hornburger P."/>
            <person name="Mueller R.-W."/>
            <person name="Bruemmer F."/>
            <person name="Labrenz M."/>
            <person name="Spormann A.M."/>
            <person name="Op den Camp H."/>
            <person name="Overmann J."/>
            <person name="Amann R."/>
            <person name="Jetten M.S.M."/>
            <person name="Mascher T."/>
            <person name="Medema M.H."/>
            <person name="Devos D.P."/>
            <person name="Kaster A.-K."/>
            <person name="Ovreas L."/>
            <person name="Rohde M."/>
            <person name="Galperin M.Y."/>
            <person name="Jogler C."/>
        </authorList>
    </citation>
    <scope>NUCLEOTIDE SEQUENCE [LARGE SCALE GENOMIC DNA]</scope>
    <source>
        <strain evidence="3 4">Spb1</strain>
    </source>
</reference>
<evidence type="ECO:0000256" key="2">
    <source>
        <dbReference type="SAM" id="SignalP"/>
    </source>
</evidence>
<feature type="region of interest" description="Disordered" evidence="1">
    <location>
        <begin position="319"/>
        <end position="373"/>
    </location>
</feature>
<evidence type="ECO:0000313" key="3">
    <source>
        <dbReference type="EMBL" id="QDV28948.1"/>
    </source>
</evidence>
<dbReference type="RefSeq" id="WP_145296112.1">
    <property type="nucleotide sequence ID" value="NZ_CP036299.1"/>
</dbReference>
<proteinExistence type="predicted"/>
<evidence type="ECO:0000313" key="4">
    <source>
        <dbReference type="Proteomes" id="UP000315349"/>
    </source>
</evidence>
<dbReference type="KEGG" id="peh:Spb1_08150"/>
<evidence type="ECO:0000256" key="1">
    <source>
        <dbReference type="SAM" id="MobiDB-lite"/>
    </source>
</evidence>
<dbReference type="OrthoDB" id="253103at2"/>
<feature type="compositionally biased region" description="Basic and acidic residues" evidence="1">
    <location>
        <begin position="345"/>
        <end position="357"/>
    </location>
</feature>
<feature type="chain" id="PRO_5021948821" description="LTXXQ motif protein" evidence="2">
    <location>
        <begin position="28"/>
        <end position="373"/>
    </location>
</feature>
<feature type="signal peptide" evidence="2">
    <location>
        <begin position="1"/>
        <end position="27"/>
    </location>
</feature>
<evidence type="ECO:0008006" key="5">
    <source>
        <dbReference type="Google" id="ProtNLM"/>
    </source>
</evidence>
<organism evidence="3 4">
    <name type="scientific">Planctopirus ephydatiae</name>
    <dbReference type="NCBI Taxonomy" id="2528019"/>
    <lineage>
        <taxon>Bacteria</taxon>
        <taxon>Pseudomonadati</taxon>
        <taxon>Planctomycetota</taxon>
        <taxon>Planctomycetia</taxon>
        <taxon>Planctomycetales</taxon>
        <taxon>Planctomycetaceae</taxon>
        <taxon>Planctopirus</taxon>
    </lineage>
</organism>
<keyword evidence="2" id="KW-0732">Signal</keyword>
<dbReference type="EMBL" id="CP036299">
    <property type="protein sequence ID" value="QDV28948.1"/>
    <property type="molecule type" value="Genomic_DNA"/>
</dbReference>
<keyword evidence="4" id="KW-1185">Reference proteome</keyword>
<gene>
    <name evidence="3" type="ORF">Spb1_08150</name>
</gene>
<accession>A0A518GK50</accession>
<dbReference type="AlphaFoldDB" id="A0A518GK50"/>
<protein>
    <recommendedName>
        <fullName evidence="5">LTXXQ motif protein</fullName>
    </recommendedName>
</protein>
<dbReference type="Proteomes" id="UP000315349">
    <property type="component" value="Chromosome"/>
</dbReference>
<name>A0A518GK50_9PLAN</name>
<feature type="compositionally biased region" description="Gly residues" evidence="1">
    <location>
        <begin position="319"/>
        <end position="336"/>
    </location>
</feature>
<sequence precursor="true">MTTNQIRFVRIASIIWMCYLGSLATFAAEADIERAYQKVVGMNAIERDRIERNFENFEALPEERRQHLRQLHNELQADTKSGGDLHAIMETYSMWLKTLTPGQRDDLRRETDALKKMQLVKKFKEEQDARNEAQAMYVGSWNERRNRSASRGPALSSQDLQGLIEICFKDLPVDLQRDAQTQTGLSRSRRILESSFRQAGGRLRWPAEPQLVRLIDAIQDPELKKQLESKKGPDQRISFLGVFYRGLGNLVGAEIERNLPAEQDLQVFFSDMDSTRRDELMRLPPEDARKRLTYLFIQEKSPELKALFEMRRDLGFPLGGFGPGGGSGGIGNGGPPGNGPPGERPPGERNTGERNPGERGSGQRPPRNDGPVK</sequence>